<protein>
    <submittedName>
        <fullName evidence="1">Predicted protein</fullName>
    </submittedName>
</protein>
<organism evidence="1">
    <name type="scientific">Hordeum vulgare subsp. vulgare</name>
    <name type="common">Domesticated barley</name>
    <dbReference type="NCBI Taxonomy" id="112509"/>
    <lineage>
        <taxon>Eukaryota</taxon>
        <taxon>Viridiplantae</taxon>
        <taxon>Streptophyta</taxon>
        <taxon>Embryophyta</taxon>
        <taxon>Tracheophyta</taxon>
        <taxon>Spermatophyta</taxon>
        <taxon>Magnoliopsida</taxon>
        <taxon>Liliopsida</taxon>
        <taxon>Poales</taxon>
        <taxon>Poaceae</taxon>
        <taxon>BOP clade</taxon>
        <taxon>Pooideae</taxon>
        <taxon>Triticodae</taxon>
        <taxon>Triticeae</taxon>
        <taxon>Hordeinae</taxon>
        <taxon>Hordeum</taxon>
    </lineage>
</organism>
<evidence type="ECO:0000313" key="1">
    <source>
        <dbReference type="EMBL" id="BAK06608.1"/>
    </source>
</evidence>
<dbReference type="AlphaFoldDB" id="F2EGY6"/>
<sequence length="175" mass="20087">MAMLCVRGARRPRQICVVAQRLRWRGVSRGRADHRRRTHPAERRTAASIMSVRDRVREPGRAGRGVIEELDVCRRGRRWWLRRHVALSQVSGVSVARESVLAFVFTESSQVSRMSRWLPYEKIGSPCVRVRTIVKKQARWRPASACQVESAAVTTTTTELQQLRRWRGRGLGGEC</sequence>
<dbReference type="EMBL" id="AK375413">
    <property type="protein sequence ID" value="BAK06608.1"/>
    <property type="molecule type" value="mRNA"/>
</dbReference>
<name>F2EGY6_HORVV</name>
<accession>F2EGY6</accession>
<reference evidence="1" key="1">
    <citation type="journal article" date="2011" name="Plant Physiol.">
        <title>Comprehensive sequence analysis of 24,783 barley full-length cDNAs derived from 12 clone libraries.</title>
        <authorList>
            <person name="Matsumoto T."/>
            <person name="Tanaka T."/>
            <person name="Sakai H."/>
            <person name="Amano N."/>
            <person name="Kanamori H."/>
            <person name="Kurita K."/>
            <person name="Kikuta A."/>
            <person name="Kamiya K."/>
            <person name="Yamamoto M."/>
            <person name="Ikawa H."/>
            <person name="Fujii N."/>
            <person name="Hori K."/>
            <person name="Itoh T."/>
            <person name="Sato K."/>
        </authorList>
    </citation>
    <scope>NUCLEOTIDE SEQUENCE</scope>
    <source>
        <tissue evidence="1">Flower</tissue>
    </source>
</reference>
<proteinExistence type="evidence at transcript level"/>